<dbReference type="Gene3D" id="1.10.287.470">
    <property type="entry name" value="Helix hairpin bin"/>
    <property type="match status" value="3"/>
</dbReference>
<dbReference type="Pfam" id="PF25917">
    <property type="entry name" value="BSH_RND"/>
    <property type="match status" value="1"/>
</dbReference>
<evidence type="ECO:0000313" key="8">
    <source>
        <dbReference type="Proteomes" id="UP001519343"/>
    </source>
</evidence>
<dbReference type="Gene3D" id="2.40.50.100">
    <property type="match status" value="2"/>
</dbReference>
<evidence type="ECO:0000256" key="3">
    <source>
        <dbReference type="SAM" id="SignalP"/>
    </source>
</evidence>
<evidence type="ECO:0000256" key="2">
    <source>
        <dbReference type="SAM" id="Coils"/>
    </source>
</evidence>
<feature type="domain" description="CusB-like beta-barrel" evidence="5">
    <location>
        <begin position="278"/>
        <end position="351"/>
    </location>
</feature>
<dbReference type="PANTHER" id="PTHR30469">
    <property type="entry name" value="MULTIDRUG RESISTANCE PROTEIN MDTA"/>
    <property type="match status" value="1"/>
</dbReference>
<evidence type="ECO:0000259" key="4">
    <source>
        <dbReference type="Pfam" id="PF25917"/>
    </source>
</evidence>
<dbReference type="PANTHER" id="PTHR30469:SF15">
    <property type="entry name" value="HLYD FAMILY OF SECRETION PROTEINS"/>
    <property type="match status" value="1"/>
</dbReference>
<reference evidence="7 8" key="1">
    <citation type="submission" date="2021-03" db="EMBL/GenBank/DDBJ databases">
        <title>Genomic Encyclopedia of Type Strains, Phase IV (KMG-IV): sequencing the most valuable type-strain genomes for metagenomic binning, comparative biology and taxonomic classification.</title>
        <authorList>
            <person name="Goeker M."/>
        </authorList>
    </citation>
    <scope>NUCLEOTIDE SEQUENCE [LARGE SCALE GENOMIC DNA]</scope>
    <source>
        <strain evidence="7 8">DSM 24738</strain>
    </source>
</reference>
<name>A0ABS4GQH4_9BACL</name>
<gene>
    <name evidence="7" type="ORF">J2Z37_002492</name>
</gene>
<dbReference type="InterPro" id="IPR058637">
    <property type="entry name" value="YknX-like_C"/>
</dbReference>
<dbReference type="EMBL" id="JAGGKT010000006">
    <property type="protein sequence ID" value="MBP1932491.1"/>
    <property type="molecule type" value="Genomic_DNA"/>
</dbReference>
<dbReference type="RefSeq" id="WP_209810528.1">
    <property type="nucleotide sequence ID" value="NZ_JAGGKT010000006.1"/>
</dbReference>
<feature type="signal peptide" evidence="3">
    <location>
        <begin position="1"/>
        <end position="24"/>
    </location>
</feature>
<dbReference type="SUPFAM" id="SSF56954">
    <property type="entry name" value="Outer membrane efflux proteins (OEP)"/>
    <property type="match status" value="1"/>
</dbReference>
<dbReference type="Gene3D" id="2.40.420.20">
    <property type="match status" value="1"/>
</dbReference>
<feature type="coiled-coil region" evidence="2">
    <location>
        <begin position="176"/>
        <end position="236"/>
    </location>
</feature>
<protein>
    <submittedName>
        <fullName evidence="7">Multidrug resistance efflux pump</fullName>
    </submittedName>
</protein>
<keyword evidence="8" id="KW-1185">Reference proteome</keyword>
<dbReference type="InterPro" id="IPR006143">
    <property type="entry name" value="RND_pump_MFP"/>
</dbReference>
<dbReference type="PROSITE" id="PS51257">
    <property type="entry name" value="PROKAR_LIPOPROTEIN"/>
    <property type="match status" value="1"/>
</dbReference>
<sequence>MRNSYIQKALACATVSSMIFVLGACNSVSTANGEDTVATAVKVIKLAEASNSGLTSSGKVIADQEVNVVSKVSGKVANVTVKEGTQVQKGQELIKLESDDYVLQVKQAESGIQASQAKLADVKDGARAQEIAALESVLQASEAAVVQAQTALDTTEKTNERMKALFEAGAISQAEWDNANLQLENAKAAYQQAKSQWEANQAKLSLTKEGATANTIRAMQAELTRLQASKDLAENALQNTSIVSPISGVVAVRNIEPGEMAQPGVSLMTIVDLQHVLIQVSVSQEHVNQLKKGDKVQVLVKGIEKDLEGTIDFISPLSDENSTNFPVKIRVENKDGVLRAGMLADVVFSGHTKSGIEIPTASVVKKENKNYVFKIEDNMAKLIEVQVEPKNQDWVYVKSGIESSDQIVINPTDSLADGAQVRVE</sequence>
<evidence type="ECO:0000256" key="1">
    <source>
        <dbReference type="ARBA" id="ARBA00009477"/>
    </source>
</evidence>
<dbReference type="Pfam" id="PF25954">
    <property type="entry name" value="Beta-barrel_RND_2"/>
    <property type="match status" value="1"/>
</dbReference>
<comment type="caution">
    <text evidence="7">The sequence shown here is derived from an EMBL/GenBank/DDBJ whole genome shotgun (WGS) entry which is preliminary data.</text>
</comment>
<keyword evidence="2" id="KW-0175">Coiled coil</keyword>
<comment type="similarity">
    <text evidence="1">Belongs to the membrane fusion protein (MFP) (TC 8.A.1) family.</text>
</comment>
<feature type="domain" description="YknX-like C-terminal permuted SH3-like" evidence="6">
    <location>
        <begin position="356"/>
        <end position="423"/>
    </location>
</feature>
<dbReference type="Gene3D" id="2.40.30.170">
    <property type="match status" value="1"/>
</dbReference>
<proteinExistence type="inferred from homology"/>
<evidence type="ECO:0000259" key="6">
    <source>
        <dbReference type="Pfam" id="PF25989"/>
    </source>
</evidence>
<feature type="chain" id="PRO_5046581770" evidence="3">
    <location>
        <begin position="25"/>
        <end position="424"/>
    </location>
</feature>
<keyword evidence="3" id="KW-0732">Signal</keyword>
<evidence type="ECO:0000313" key="7">
    <source>
        <dbReference type="EMBL" id="MBP1932491.1"/>
    </source>
</evidence>
<evidence type="ECO:0000259" key="5">
    <source>
        <dbReference type="Pfam" id="PF25954"/>
    </source>
</evidence>
<dbReference type="SUPFAM" id="SSF111369">
    <property type="entry name" value="HlyD-like secretion proteins"/>
    <property type="match status" value="2"/>
</dbReference>
<feature type="domain" description="Multidrug resistance protein MdtA-like barrel-sandwich hybrid" evidence="4">
    <location>
        <begin position="65"/>
        <end position="271"/>
    </location>
</feature>
<dbReference type="InterPro" id="IPR058792">
    <property type="entry name" value="Beta-barrel_RND_2"/>
</dbReference>
<dbReference type="NCBIfam" id="TIGR01730">
    <property type="entry name" value="RND_mfp"/>
    <property type="match status" value="1"/>
</dbReference>
<dbReference type="Pfam" id="PF25989">
    <property type="entry name" value="YknX_C"/>
    <property type="match status" value="1"/>
</dbReference>
<dbReference type="Proteomes" id="UP001519343">
    <property type="component" value="Unassembled WGS sequence"/>
</dbReference>
<organism evidence="7 8">
    <name type="scientific">Ammoniphilus resinae</name>
    <dbReference type="NCBI Taxonomy" id="861532"/>
    <lineage>
        <taxon>Bacteria</taxon>
        <taxon>Bacillati</taxon>
        <taxon>Bacillota</taxon>
        <taxon>Bacilli</taxon>
        <taxon>Bacillales</taxon>
        <taxon>Paenibacillaceae</taxon>
        <taxon>Aneurinibacillus group</taxon>
        <taxon>Ammoniphilus</taxon>
    </lineage>
</organism>
<accession>A0ABS4GQH4</accession>
<dbReference type="InterPro" id="IPR058625">
    <property type="entry name" value="MdtA-like_BSH"/>
</dbReference>